<protein>
    <submittedName>
        <fullName evidence="1">Uncharacterized protein</fullName>
    </submittedName>
</protein>
<reference evidence="1 2" key="1">
    <citation type="journal article" date="2021" name="Plant Biotechnol. J.">
        <title>Multi-omics assisted identification of the key and species-specific regulatory components of drought-tolerant mechanisms in Gossypium stocksii.</title>
        <authorList>
            <person name="Yu D."/>
            <person name="Ke L."/>
            <person name="Zhang D."/>
            <person name="Wu Y."/>
            <person name="Sun Y."/>
            <person name="Mei J."/>
            <person name="Sun J."/>
            <person name="Sun Y."/>
        </authorList>
    </citation>
    <scope>NUCLEOTIDE SEQUENCE [LARGE SCALE GENOMIC DNA]</scope>
    <source>
        <strain evidence="2">cv. E1</strain>
        <tissue evidence="1">Leaf</tissue>
    </source>
</reference>
<gene>
    <name evidence="1" type="ORF">J1N35_007330</name>
</gene>
<evidence type="ECO:0000313" key="2">
    <source>
        <dbReference type="Proteomes" id="UP000828251"/>
    </source>
</evidence>
<keyword evidence="2" id="KW-1185">Reference proteome</keyword>
<comment type="caution">
    <text evidence="1">The sequence shown here is derived from an EMBL/GenBank/DDBJ whole genome shotgun (WGS) entry which is preliminary data.</text>
</comment>
<organism evidence="1 2">
    <name type="scientific">Gossypium stocksii</name>
    <dbReference type="NCBI Taxonomy" id="47602"/>
    <lineage>
        <taxon>Eukaryota</taxon>
        <taxon>Viridiplantae</taxon>
        <taxon>Streptophyta</taxon>
        <taxon>Embryophyta</taxon>
        <taxon>Tracheophyta</taxon>
        <taxon>Spermatophyta</taxon>
        <taxon>Magnoliopsida</taxon>
        <taxon>eudicotyledons</taxon>
        <taxon>Gunneridae</taxon>
        <taxon>Pentapetalae</taxon>
        <taxon>rosids</taxon>
        <taxon>malvids</taxon>
        <taxon>Malvales</taxon>
        <taxon>Malvaceae</taxon>
        <taxon>Malvoideae</taxon>
        <taxon>Gossypium</taxon>
    </lineage>
</organism>
<name>A0A9D4ADD5_9ROSI</name>
<evidence type="ECO:0000313" key="1">
    <source>
        <dbReference type="EMBL" id="KAH1113952.1"/>
    </source>
</evidence>
<dbReference type="EMBL" id="JAIQCV010000003">
    <property type="protein sequence ID" value="KAH1113952.1"/>
    <property type="molecule type" value="Genomic_DNA"/>
</dbReference>
<accession>A0A9D4ADD5</accession>
<dbReference type="Proteomes" id="UP000828251">
    <property type="component" value="Unassembled WGS sequence"/>
</dbReference>
<dbReference type="AlphaFoldDB" id="A0A9D4ADD5"/>
<sequence>MLFMLECKGEVAGKKSIKKVPFKPRAYLSRAPVDTKGKKIWQITSWKDEASRQ</sequence>
<proteinExistence type="predicted"/>